<name>A0A1T4XDB0_9FIRM</name>
<organism evidence="2 3">
    <name type="scientific">Gemmiger formicilis</name>
    <dbReference type="NCBI Taxonomy" id="745368"/>
    <lineage>
        <taxon>Bacteria</taxon>
        <taxon>Bacillati</taxon>
        <taxon>Bacillota</taxon>
        <taxon>Clostridia</taxon>
        <taxon>Eubacteriales</taxon>
        <taxon>Gemmiger</taxon>
    </lineage>
</organism>
<dbReference type="AlphaFoldDB" id="A0A1T4XDB0"/>
<keyword evidence="1" id="KW-0812">Transmembrane</keyword>
<accession>A0A1T4XDB0</accession>
<dbReference type="STRING" id="745368.SAMN02745178_01692"/>
<feature type="transmembrane region" description="Helical" evidence="1">
    <location>
        <begin position="170"/>
        <end position="193"/>
    </location>
</feature>
<reference evidence="2 3" key="1">
    <citation type="submission" date="2017-02" db="EMBL/GenBank/DDBJ databases">
        <authorList>
            <person name="Peterson S.W."/>
        </authorList>
    </citation>
    <scope>NUCLEOTIDE SEQUENCE [LARGE SCALE GENOMIC DNA]</scope>
    <source>
        <strain evidence="2 3">ATCC 27749</strain>
    </source>
</reference>
<sequence length="295" mass="32094">MQSADFLSAVFFYLKVGENLNQNWIVENLNNAFSTWNGKLGELWGLVTTGPQTFKGGAVWSVMQTLHNGMVGIGYALVVLFFAISLCKNTMNFHELKRPEAAIHYFLRFVAAKALVGYGMDIMLNVFSICNGIVTDMADSMGGISEAMVSLPAEMQTAIENVGFLASIPLWLVTILGSLFITVLSFVMILTVYGRFFRLYMYTALAPLPLAAFAGESTQSVGISFLKSYVGVCLEGAVIVLACVIYSAFVSTPTVASGEATTIVWSYLAETVFNMLVLVGLIKGSDRIIHEMMGL</sequence>
<evidence type="ECO:0000256" key="1">
    <source>
        <dbReference type="SAM" id="Phobius"/>
    </source>
</evidence>
<keyword evidence="3" id="KW-1185">Reference proteome</keyword>
<evidence type="ECO:0000313" key="3">
    <source>
        <dbReference type="Proteomes" id="UP000190286"/>
    </source>
</evidence>
<evidence type="ECO:0008006" key="4">
    <source>
        <dbReference type="Google" id="ProtNLM"/>
    </source>
</evidence>
<proteinExistence type="predicted"/>
<keyword evidence="1" id="KW-0472">Membrane</keyword>
<dbReference type="InterPro" id="IPR045798">
    <property type="entry name" value="TrbL_Firmicutes"/>
</dbReference>
<dbReference type="EMBL" id="FUYF01000008">
    <property type="protein sequence ID" value="SKA87138.1"/>
    <property type="molecule type" value="Genomic_DNA"/>
</dbReference>
<gene>
    <name evidence="2" type="ORF">SAMN02745178_01692</name>
</gene>
<feature type="transmembrane region" description="Helical" evidence="1">
    <location>
        <begin position="229"/>
        <end position="250"/>
    </location>
</feature>
<keyword evidence="1" id="KW-1133">Transmembrane helix</keyword>
<feature type="transmembrane region" description="Helical" evidence="1">
    <location>
        <begin position="262"/>
        <end position="282"/>
    </location>
</feature>
<protein>
    <recommendedName>
        <fullName evidence="4">TrbL/VirB6 plasmid conjugal transfer protein</fullName>
    </recommendedName>
</protein>
<dbReference type="Proteomes" id="UP000190286">
    <property type="component" value="Unassembled WGS sequence"/>
</dbReference>
<evidence type="ECO:0000313" key="2">
    <source>
        <dbReference type="EMBL" id="SKA87138.1"/>
    </source>
</evidence>
<dbReference type="Pfam" id="PF19478">
    <property type="entry name" value="TrbL_2"/>
    <property type="match status" value="1"/>
</dbReference>
<feature type="transmembrane region" description="Helical" evidence="1">
    <location>
        <begin position="69"/>
        <end position="87"/>
    </location>
</feature>